<evidence type="ECO:0000313" key="3">
    <source>
        <dbReference type="Proteomes" id="UP000235347"/>
    </source>
</evidence>
<evidence type="ECO:0000313" key="2">
    <source>
        <dbReference type="EMBL" id="PMS18956.1"/>
    </source>
</evidence>
<dbReference type="EMBL" id="PNYB01000023">
    <property type="protein sequence ID" value="PMS18956.1"/>
    <property type="molecule type" value="Genomic_DNA"/>
</dbReference>
<accession>A0A2N7VPA0</accession>
<keyword evidence="3" id="KW-1185">Reference proteome</keyword>
<reference evidence="2 3" key="1">
    <citation type="submission" date="2018-01" db="EMBL/GenBank/DDBJ databases">
        <title>Whole genome analyses suggest that Burkholderia sensu lato contains two further novel genera in the rhizoxinica-symbiotica group Mycetohabitans gen. nov., and Trinickia gen. nov.: implications for the evolution of diazotrophy and nodulation in the Burkholderiaceae.</title>
        <authorList>
            <person name="Estrada-de los Santos P."/>
            <person name="Palmer M."/>
            <person name="Chavez-Ramirez B."/>
            <person name="Beukes C."/>
            <person name="Steenkamp E.T."/>
            <person name="Hirsch A.M."/>
            <person name="Manyaka P."/>
            <person name="Maluk M."/>
            <person name="Lafos M."/>
            <person name="Crook M."/>
            <person name="Gross E."/>
            <person name="Simon M.F."/>
            <person name="Bueno dos Reis Junior F."/>
            <person name="Poole P.S."/>
            <person name="Venter S.N."/>
            <person name="James E.K."/>
        </authorList>
    </citation>
    <scope>NUCLEOTIDE SEQUENCE [LARGE SCALE GENOMIC DNA]</scope>
    <source>
        <strain evidence="2 3">GP25-8</strain>
    </source>
</reference>
<name>A0A2N7VPA0_9BURK</name>
<sequence>MPHLSSSRQDTSQALSARFLRRASDSARFVVAPGCSRAAGVRHFQSASRRVAADRSIKPRESAVTGETPEPACP</sequence>
<gene>
    <name evidence="2" type="ORF">C0Z19_22195</name>
</gene>
<proteinExistence type="predicted"/>
<evidence type="ECO:0000256" key="1">
    <source>
        <dbReference type="SAM" id="MobiDB-lite"/>
    </source>
</evidence>
<feature type="compositionally biased region" description="Basic and acidic residues" evidence="1">
    <location>
        <begin position="51"/>
        <end position="61"/>
    </location>
</feature>
<protein>
    <submittedName>
        <fullName evidence="2">Uncharacterized protein</fullName>
    </submittedName>
</protein>
<dbReference type="AlphaFoldDB" id="A0A2N7VPA0"/>
<feature type="region of interest" description="Disordered" evidence="1">
    <location>
        <begin position="51"/>
        <end position="74"/>
    </location>
</feature>
<organism evidence="2 3">
    <name type="scientific">Trinickia soli</name>
    <dbReference type="NCBI Taxonomy" id="380675"/>
    <lineage>
        <taxon>Bacteria</taxon>
        <taxon>Pseudomonadati</taxon>
        <taxon>Pseudomonadota</taxon>
        <taxon>Betaproteobacteria</taxon>
        <taxon>Burkholderiales</taxon>
        <taxon>Burkholderiaceae</taxon>
        <taxon>Trinickia</taxon>
    </lineage>
</organism>
<dbReference type="Proteomes" id="UP000235347">
    <property type="component" value="Unassembled WGS sequence"/>
</dbReference>
<comment type="caution">
    <text evidence="2">The sequence shown here is derived from an EMBL/GenBank/DDBJ whole genome shotgun (WGS) entry which is preliminary data.</text>
</comment>